<reference evidence="1" key="2">
    <citation type="journal article" date="2015" name="Data Brief">
        <title>Shoot transcriptome of the giant reed, Arundo donax.</title>
        <authorList>
            <person name="Barrero R.A."/>
            <person name="Guerrero F.D."/>
            <person name="Moolhuijzen P."/>
            <person name="Goolsby J.A."/>
            <person name="Tidwell J."/>
            <person name="Bellgard S.E."/>
            <person name="Bellgard M.I."/>
        </authorList>
    </citation>
    <scope>NUCLEOTIDE SEQUENCE</scope>
    <source>
        <tissue evidence="1">Shoot tissue taken approximately 20 cm above the soil surface</tissue>
    </source>
</reference>
<sequence length="49" mass="5646">MQNRMSNMQVMLILSSSAHNFSRYLLKHLKYAGHVSFATSVEQSFDILI</sequence>
<name>A0A0A9D1E4_ARUDO</name>
<organism evidence="1">
    <name type="scientific">Arundo donax</name>
    <name type="common">Giant reed</name>
    <name type="synonym">Donax arundinaceus</name>
    <dbReference type="NCBI Taxonomy" id="35708"/>
    <lineage>
        <taxon>Eukaryota</taxon>
        <taxon>Viridiplantae</taxon>
        <taxon>Streptophyta</taxon>
        <taxon>Embryophyta</taxon>
        <taxon>Tracheophyta</taxon>
        <taxon>Spermatophyta</taxon>
        <taxon>Magnoliopsida</taxon>
        <taxon>Liliopsida</taxon>
        <taxon>Poales</taxon>
        <taxon>Poaceae</taxon>
        <taxon>PACMAD clade</taxon>
        <taxon>Arundinoideae</taxon>
        <taxon>Arundineae</taxon>
        <taxon>Arundo</taxon>
    </lineage>
</organism>
<proteinExistence type="predicted"/>
<reference evidence="1" key="1">
    <citation type="submission" date="2014-09" db="EMBL/GenBank/DDBJ databases">
        <authorList>
            <person name="Magalhaes I.L.F."/>
            <person name="Oliveira U."/>
            <person name="Santos F.R."/>
            <person name="Vidigal T.H.D.A."/>
            <person name="Brescovit A.D."/>
            <person name="Santos A.J."/>
        </authorList>
    </citation>
    <scope>NUCLEOTIDE SEQUENCE</scope>
    <source>
        <tissue evidence="1">Shoot tissue taken approximately 20 cm above the soil surface</tissue>
    </source>
</reference>
<dbReference type="AlphaFoldDB" id="A0A0A9D1E4"/>
<dbReference type="EMBL" id="GBRH01218420">
    <property type="protein sequence ID" value="JAD79475.1"/>
    <property type="molecule type" value="Transcribed_RNA"/>
</dbReference>
<protein>
    <submittedName>
        <fullName evidence="1">Uncharacterized protein</fullName>
    </submittedName>
</protein>
<accession>A0A0A9D1E4</accession>
<evidence type="ECO:0000313" key="1">
    <source>
        <dbReference type="EMBL" id="JAD79475.1"/>
    </source>
</evidence>